<dbReference type="AlphaFoldDB" id="A0AA43QF03"/>
<sequence length="589" mass="65708">MRLVDLGRDYSRYPPDNSSSGIRTPNPFQTPSGAQTPFSAGTAPGSPYHSTTQVNHVIDPEKGDYFWFLDDRIGAPFTADANKFPLYTDEKEADDDMHTPYPDDEAELKPTLKAFCQPKLFCSMMSLVVLIAGLLCVFVLLPVLTYTGHTTYSSYDQKVTPVNNTGRAEDHVNDVEYPLFKNIRTGLIDPDTPQSAMTRTTFDGQTWELVFSDEFETPNRTFYPGDDVFWTAQDLWYGSTQDLEWYDPDAVTTGNGTLQLRLDSFQNHDLNYRSGMVNSWNQICMKGGALEVSVSLPGPGGAAGLWPGAWTMGNLGRPGYKASTEGLWPYTYNSCDSGITPNQSMTDGTSYLNGQRLPSCTCNGEDHPTPGTGRGAPEIDVFEASADPTLHLGLVTQSYQVAPFDLWYHPDADHMAIPNYNSTQMNGYCGGPFQQAVSGQTELNNNWYDGELYQKYGFEYVPGTGSNAHISWFVGDDMSFMMDGDAVGPNGNINYRPISEEPMIMVLNSGFSTAWTGIDMDELRFPTTMHVDYVRWYQKPGQNMVTCDPPGYETTQYIKDHEVAYTNNNLTQWDETGFPWPKHKLNSEC</sequence>
<dbReference type="EMBL" id="JAPUFD010000001">
    <property type="protein sequence ID" value="MDI1485365.1"/>
    <property type="molecule type" value="Genomic_DNA"/>
</dbReference>
<dbReference type="PANTHER" id="PTHR31361:SF14">
    <property type="entry name" value="GH16 DOMAIN-CONTAINING PROTEIN"/>
    <property type="match status" value="1"/>
</dbReference>
<evidence type="ECO:0000256" key="6">
    <source>
        <dbReference type="ARBA" id="ARBA00023136"/>
    </source>
</evidence>
<dbReference type="PROSITE" id="PS51762">
    <property type="entry name" value="GH16_2"/>
    <property type="match status" value="1"/>
</dbReference>
<feature type="domain" description="GH16" evidence="11">
    <location>
        <begin position="200"/>
        <end position="542"/>
    </location>
</feature>
<dbReference type="GO" id="GO:0005886">
    <property type="term" value="C:plasma membrane"/>
    <property type="evidence" value="ECO:0007669"/>
    <property type="project" value="TreeGrafter"/>
</dbReference>
<feature type="compositionally biased region" description="Basic and acidic residues" evidence="9">
    <location>
        <begin position="1"/>
        <end position="11"/>
    </location>
</feature>
<keyword evidence="8" id="KW-0961">Cell wall biogenesis/degradation</keyword>
<comment type="similarity">
    <text evidence="2">Belongs to the SKN1/KRE6 family.</text>
</comment>
<comment type="caution">
    <text evidence="12">The sequence shown here is derived from an EMBL/GenBank/DDBJ whole genome shotgun (WGS) entry which is preliminary data.</text>
</comment>
<dbReference type="InterPro" id="IPR000757">
    <property type="entry name" value="Beta-glucanase-like"/>
</dbReference>
<evidence type="ECO:0000313" key="13">
    <source>
        <dbReference type="Proteomes" id="UP001161017"/>
    </source>
</evidence>
<evidence type="ECO:0000256" key="3">
    <source>
        <dbReference type="ARBA" id="ARBA00022692"/>
    </source>
</evidence>
<keyword evidence="6 10" id="KW-0472">Membrane</keyword>
<dbReference type="GO" id="GO:0005789">
    <property type="term" value="C:endoplasmic reticulum membrane"/>
    <property type="evidence" value="ECO:0007669"/>
    <property type="project" value="TreeGrafter"/>
</dbReference>
<dbReference type="Gene3D" id="2.60.120.200">
    <property type="match status" value="1"/>
</dbReference>
<evidence type="ECO:0000256" key="10">
    <source>
        <dbReference type="SAM" id="Phobius"/>
    </source>
</evidence>
<evidence type="ECO:0000256" key="9">
    <source>
        <dbReference type="SAM" id="MobiDB-lite"/>
    </source>
</evidence>
<evidence type="ECO:0000259" key="11">
    <source>
        <dbReference type="PROSITE" id="PS51762"/>
    </source>
</evidence>
<gene>
    <name evidence="12" type="primary">KRE6_1</name>
    <name evidence="12" type="ORF">OHK93_000502</name>
</gene>
<organism evidence="12 13">
    <name type="scientific">Ramalina farinacea</name>
    <dbReference type="NCBI Taxonomy" id="258253"/>
    <lineage>
        <taxon>Eukaryota</taxon>
        <taxon>Fungi</taxon>
        <taxon>Dikarya</taxon>
        <taxon>Ascomycota</taxon>
        <taxon>Pezizomycotina</taxon>
        <taxon>Lecanoromycetes</taxon>
        <taxon>OSLEUM clade</taxon>
        <taxon>Lecanoromycetidae</taxon>
        <taxon>Lecanorales</taxon>
        <taxon>Lecanorineae</taxon>
        <taxon>Ramalinaceae</taxon>
        <taxon>Ramalina</taxon>
    </lineage>
</organism>
<feature type="compositionally biased region" description="Polar residues" evidence="9">
    <location>
        <begin position="16"/>
        <end position="39"/>
    </location>
</feature>
<dbReference type="Proteomes" id="UP001161017">
    <property type="component" value="Unassembled WGS sequence"/>
</dbReference>
<evidence type="ECO:0000256" key="7">
    <source>
        <dbReference type="ARBA" id="ARBA00023180"/>
    </source>
</evidence>
<dbReference type="InterPro" id="IPR013320">
    <property type="entry name" value="ConA-like_dom_sf"/>
</dbReference>
<dbReference type="SUPFAM" id="SSF49899">
    <property type="entry name" value="Concanavalin A-like lectins/glucanases"/>
    <property type="match status" value="1"/>
</dbReference>
<name>A0AA43QF03_9LECA</name>
<accession>A0AA43QF03</accession>
<evidence type="ECO:0000256" key="2">
    <source>
        <dbReference type="ARBA" id="ARBA00010962"/>
    </source>
</evidence>
<evidence type="ECO:0000313" key="12">
    <source>
        <dbReference type="EMBL" id="MDI1485365.1"/>
    </source>
</evidence>
<reference evidence="12" key="1">
    <citation type="journal article" date="2023" name="Genome Biol. Evol.">
        <title>First Whole Genome Sequence and Flow Cytometry Genome Size Data for the Lichen-Forming Fungus Ramalina farinacea (Ascomycota).</title>
        <authorList>
            <person name="Llewellyn T."/>
            <person name="Mian S."/>
            <person name="Hill R."/>
            <person name="Leitch I.J."/>
            <person name="Gaya E."/>
        </authorList>
    </citation>
    <scope>NUCLEOTIDE SEQUENCE</scope>
    <source>
        <strain evidence="12">LIQ254RAFAR</strain>
    </source>
</reference>
<comment type="subcellular location">
    <subcellularLocation>
        <location evidence="1">Membrane</location>
        <topology evidence="1">Single-pass type II membrane protein</topology>
    </subcellularLocation>
</comment>
<dbReference type="GO" id="GO:0006078">
    <property type="term" value="P:(1-&gt;6)-beta-D-glucan biosynthetic process"/>
    <property type="evidence" value="ECO:0007669"/>
    <property type="project" value="TreeGrafter"/>
</dbReference>
<evidence type="ECO:0000256" key="5">
    <source>
        <dbReference type="ARBA" id="ARBA00022989"/>
    </source>
</evidence>
<evidence type="ECO:0000256" key="1">
    <source>
        <dbReference type="ARBA" id="ARBA00004606"/>
    </source>
</evidence>
<proteinExistence type="inferred from homology"/>
<evidence type="ECO:0000256" key="8">
    <source>
        <dbReference type="ARBA" id="ARBA00023316"/>
    </source>
</evidence>
<dbReference type="InterPro" id="IPR005629">
    <property type="entry name" value="Skn1/Kre6/Sbg1"/>
</dbReference>
<feature type="region of interest" description="Disordered" evidence="9">
    <location>
        <begin position="1"/>
        <end position="50"/>
    </location>
</feature>
<keyword evidence="13" id="KW-1185">Reference proteome</keyword>
<dbReference type="PANTHER" id="PTHR31361">
    <property type="entry name" value="BETA-GLUCAN SYNTHESIS-ASSOCIATED PROTEIN KRE6-RELATED"/>
    <property type="match status" value="1"/>
</dbReference>
<keyword evidence="3 10" id="KW-0812">Transmembrane</keyword>
<keyword evidence="5 10" id="KW-1133">Transmembrane helix</keyword>
<dbReference type="GO" id="GO:0031505">
    <property type="term" value="P:fungal-type cell wall organization"/>
    <property type="evidence" value="ECO:0007669"/>
    <property type="project" value="TreeGrafter"/>
</dbReference>
<dbReference type="CDD" id="cd02180">
    <property type="entry name" value="GH16_fungal_KRE6_glucanase"/>
    <property type="match status" value="1"/>
</dbReference>
<dbReference type="Pfam" id="PF03935">
    <property type="entry name" value="SKN1_KRE6_Sbg1"/>
    <property type="match status" value="1"/>
</dbReference>
<protein>
    <submittedName>
        <fullName evidence="12">Beta-glucan synthesis-associated protein</fullName>
    </submittedName>
</protein>
<evidence type="ECO:0000256" key="4">
    <source>
        <dbReference type="ARBA" id="ARBA00022968"/>
    </source>
</evidence>
<feature type="transmembrane region" description="Helical" evidence="10">
    <location>
        <begin position="120"/>
        <end position="144"/>
    </location>
</feature>
<keyword evidence="7" id="KW-0325">Glycoprotein</keyword>
<keyword evidence="4" id="KW-0735">Signal-anchor</keyword>
<dbReference type="GO" id="GO:0015926">
    <property type="term" value="F:glucosidase activity"/>
    <property type="evidence" value="ECO:0007669"/>
    <property type="project" value="TreeGrafter"/>
</dbReference>